<evidence type="ECO:0000313" key="2">
    <source>
        <dbReference type="EMBL" id="JAE22230.1"/>
    </source>
</evidence>
<feature type="compositionally biased region" description="Low complexity" evidence="1">
    <location>
        <begin position="1"/>
        <end position="39"/>
    </location>
</feature>
<evidence type="ECO:0000256" key="1">
    <source>
        <dbReference type="SAM" id="MobiDB-lite"/>
    </source>
</evidence>
<reference evidence="2" key="1">
    <citation type="submission" date="2014-09" db="EMBL/GenBank/DDBJ databases">
        <authorList>
            <person name="Magalhaes I.L.F."/>
            <person name="Oliveira U."/>
            <person name="Santos F.R."/>
            <person name="Vidigal T.H.D.A."/>
            <person name="Brescovit A.D."/>
            <person name="Santos A.J."/>
        </authorList>
    </citation>
    <scope>NUCLEOTIDE SEQUENCE</scope>
    <source>
        <tissue evidence="2">Shoot tissue taken approximately 20 cm above the soil surface</tissue>
    </source>
</reference>
<sequence length="87" mass="9413">MARPTRPLTPRRSSSRHSSTPPATRSTSTTSTLSCFSSRRSSRRSPPRQCASTVTACSAPCARAMTCTWGAAAPSTRPLPRRRSCRC</sequence>
<dbReference type="AlphaFoldDB" id="A0A0A9GAW5"/>
<proteinExistence type="predicted"/>
<accession>A0A0A9GAW5</accession>
<name>A0A0A9GAW5_ARUDO</name>
<organism evidence="2">
    <name type="scientific">Arundo donax</name>
    <name type="common">Giant reed</name>
    <name type="synonym">Donax arundinaceus</name>
    <dbReference type="NCBI Taxonomy" id="35708"/>
    <lineage>
        <taxon>Eukaryota</taxon>
        <taxon>Viridiplantae</taxon>
        <taxon>Streptophyta</taxon>
        <taxon>Embryophyta</taxon>
        <taxon>Tracheophyta</taxon>
        <taxon>Spermatophyta</taxon>
        <taxon>Magnoliopsida</taxon>
        <taxon>Liliopsida</taxon>
        <taxon>Poales</taxon>
        <taxon>Poaceae</taxon>
        <taxon>PACMAD clade</taxon>
        <taxon>Arundinoideae</taxon>
        <taxon>Arundineae</taxon>
        <taxon>Arundo</taxon>
    </lineage>
</organism>
<protein>
    <submittedName>
        <fullName evidence="2">Uncharacterized protein</fullName>
    </submittedName>
</protein>
<reference evidence="2" key="2">
    <citation type="journal article" date="2015" name="Data Brief">
        <title>Shoot transcriptome of the giant reed, Arundo donax.</title>
        <authorList>
            <person name="Barrero R.A."/>
            <person name="Guerrero F.D."/>
            <person name="Moolhuijzen P."/>
            <person name="Goolsby J.A."/>
            <person name="Tidwell J."/>
            <person name="Bellgard S.E."/>
            <person name="Bellgard M.I."/>
        </authorList>
    </citation>
    <scope>NUCLEOTIDE SEQUENCE</scope>
    <source>
        <tissue evidence="2">Shoot tissue taken approximately 20 cm above the soil surface</tissue>
    </source>
</reference>
<feature type="region of interest" description="Disordered" evidence="1">
    <location>
        <begin position="1"/>
        <end position="49"/>
    </location>
</feature>
<dbReference type="EMBL" id="GBRH01175666">
    <property type="protein sequence ID" value="JAE22230.1"/>
    <property type="molecule type" value="Transcribed_RNA"/>
</dbReference>